<accession>A0A2T9XXU4</accession>
<dbReference type="Proteomes" id="UP000245609">
    <property type="component" value="Unassembled WGS sequence"/>
</dbReference>
<protein>
    <recommendedName>
        <fullName evidence="1">Nucleolar protein 58/56 N-terminal domain-containing protein</fullName>
    </recommendedName>
</protein>
<dbReference type="EMBL" id="MBFS01003796">
    <property type="protein sequence ID" value="PVU84885.1"/>
    <property type="molecule type" value="Genomic_DNA"/>
</dbReference>
<comment type="caution">
    <text evidence="2">The sequence shown here is derived from an EMBL/GenBank/DDBJ whole genome shotgun (WGS) entry which is preliminary data.</text>
</comment>
<dbReference type="InterPro" id="IPR045056">
    <property type="entry name" value="Nop56/Nop58"/>
</dbReference>
<dbReference type="GO" id="GO:0030515">
    <property type="term" value="F:snoRNA binding"/>
    <property type="evidence" value="ECO:0007669"/>
    <property type="project" value="InterPro"/>
</dbReference>
<organism evidence="2 3">
    <name type="scientific">Smittium megazygosporum</name>
    <dbReference type="NCBI Taxonomy" id="133381"/>
    <lineage>
        <taxon>Eukaryota</taxon>
        <taxon>Fungi</taxon>
        <taxon>Fungi incertae sedis</taxon>
        <taxon>Zoopagomycota</taxon>
        <taxon>Kickxellomycotina</taxon>
        <taxon>Harpellomycetes</taxon>
        <taxon>Harpellales</taxon>
        <taxon>Legeriomycetaceae</taxon>
        <taxon>Smittium</taxon>
    </lineage>
</organism>
<keyword evidence="3" id="KW-1185">Reference proteome</keyword>
<dbReference type="InterPro" id="IPR012974">
    <property type="entry name" value="NOP58/56_N"/>
</dbReference>
<reference evidence="2 3" key="1">
    <citation type="journal article" date="2018" name="MBio">
        <title>Comparative Genomics Reveals the Core Gene Toolbox for the Fungus-Insect Symbiosis.</title>
        <authorList>
            <person name="Wang Y."/>
            <person name="Stata M."/>
            <person name="Wang W."/>
            <person name="Stajich J.E."/>
            <person name="White M.M."/>
            <person name="Moncalvo J.M."/>
        </authorList>
    </citation>
    <scope>NUCLEOTIDE SEQUENCE [LARGE SCALE GENOMIC DNA]</scope>
    <source>
        <strain evidence="2 3">SC-DP-2</strain>
    </source>
</reference>
<proteinExistence type="predicted"/>
<dbReference type="Pfam" id="PF08156">
    <property type="entry name" value="NOP5NT"/>
    <property type="match status" value="1"/>
</dbReference>
<dbReference type="STRING" id="133381.A0A2T9XXU4"/>
<evidence type="ECO:0000259" key="1">
    <source>
        <dbReference type="Pfam" id="PF08156"/>
    </source>
</evidence>
<gene>
    <name evidence="2" type="ORF">BB560_007234</name>
</gene>
<dbReference type="PANTHER" id="PTHR10894">
    <property type="entry name" value="NUCLEOLAR PROTEIN 5 NUCLEOLAR PROTEIN NOP5 NOP58"/>
    <property type="match status" value="1"/>
</dbReference>
<evidence type="ECO:0000313" key="3">
    <source>
        <dbReference type="Proteomes" id="UP000245609"/>
    </source>
</evidence>
<dbReference type="AlphaFoldDB" id="A0A2T9XXU4"/>
<feature type="domain" description="Nucleolar protein 58/56 N-terminal" evidence="1">
    <location>
        <begin position="2"/>
        <end position="66"/>
    </location>
</feature>
<dbReference type="PANTHER" id="PTHR10894:SF1">
    <property type="entry name" value="NUCLEOLAR PROTEIN 58"/>
    <property type="match status" value="1"/>
</dbReference>
<sequence>MLVLYETAAGLALFKVVDEGKLKSVGSISKVFSTPESAAQSIKLQEFAHFGDTIEALSTATALVKGKISQSLKNLIKSTANIDKEKLIVQGPKLGVKLTDTFVALNNEIARGIRQQISSLLADQNNAMSQM</sequence>
<dbReference type="OrthoDB" id="6780543at2759"/>
<dbReference type="GO" id="GO:0032040">
    <property type="term" value="C:small-subunit processome"/>
    <property type="evidence" value="ECO:0007669"/>
    <property type="project" value="InterPro"/>
</dbReference>
<evidence type="ECO:0000313" key="2">
    <source>
        <dbReference type="EMBL" id="PVU84885.1"/>
    </source>
</evidence>
<name>A0A2T9XXU4_9FUNG</name>
<dbReference type="GO" id="GO:0031428">
    <property type="term" value="C:box C/D methylation guide snoRNP complex"/>
    <property type="evidence" value="ECO:0007669"/>
    <property type="project" value="InterPro"/>
</dbReference>